<organism evidence="1 2">
    <name type="scientific">Candidatus Nitrotoga arctica</name>
    <dbReference type="NCBI Taxonomy" id="453162"/>
    <lineage>
        <taxon>Bacteria</taxon>
        <taxon>Pseudomonadati</taxon>
        <taxon>Pseudomonadota</taxon>
        <taxon>Betaproteobacteria</taxon>
        <taxon>Nitrosomonadales</taxon>
        <taxon>Gallionellaceae</taxon>
        <taxon>Candidatus Nitrotoga</taxon>
    </lineage>
</organism>
<dbReference type="Pfam" id="PF21983">
    <property type="entry name" value="NikA-like"/>
    <property type="match status" value="1"/>
</dbReference>
<dbReference type="InterPro" id="IPR053842">
    <property type="entry name" value="NikA-like"/>
</dbReference>
<proteinExistence type="predicted"/>
<gene>
    <name evidence="1" type="ORF">NTG6680_0309</name>
</gene>
<reference evidence="1 2" key="1">
    <citation type="submission" date="2021-10" db="EMBL/GenBank/DDBJ databases">
        <authorList>
            <person name="Koch H."/>
        </authorList>
    </citation>
    <scope>NUCLEOTIDE SEQUENCE [LARGE SCALE GENOMIC DNA]</scope>
    <source>
        <strain evidence="1">6680</strain>
    </source>
</reference>
<evidence type="ECO:0008006" key="3">
    <source>
        <dbReference type="Google" id="ProtNLM"/>
    </source>
</evidence>
<evidence type="ECO:0000313" key="1">
    <source>
        <dbReference type="EMBL" id="CAG9931562.1"/>
    </source>
</evidence>
<dbReference type="EMBL" id="OU912926">
    <property type="protein sequence ID" value="CAG9931562.1"/>
    <property type="molecule type" value="Genomic_DNA"/>
</dbReference>
<sequence>MATATARVPVLMSPMEKNLFVEKAQQAGISLGELFRRAAASYQTRENDTLLEGMIIQMQKSTAQAENAIDDALAFVEKSNRRIAQMEISGKKI</sequence>
<dbReference type="RefSeq" id="WP_239795654.1">
    <property type="nucleotide sequence ID" value="NZ_OU912926.1"/>
</dbReference>
<evidence type="ECO:0000313" key="2">
    <source>
        <dbReference type="Proteomes" id="UP000839052"/>
    </source>
</evidence>
<keyword evidence="2" id="KW-1185">Reference proteome</keyword>
<protein>
    <recommendedName>
        <fullName evidence="3">Ribbon-helix-helix protein, copG family</fullName>
    </recommendedName>
</protein>
<accession>A0ABM8YVM2</accession>
<name>A0ABM8YVM2_9PROT</name>
<dbReference type="Proteomes" id="UP000839052">
    <property type="component" value="Chromosome"/>
</dbReference>